<dbReference type="KEGG" id="ppd:Ppro_3051"/>
<organism evidence="6 7">
    <name type="scientific">Pelobacter propionicus (strain DSM 2379 / NBRC 103807 / OttBd1)</name>
    <dbReference type="NCBI Taxonomy" id="338966"/>
    <lineage>
        <taxon>Bacteria</taxon>
        <taxon>Pseudomonadati</taxon>
        <taxon>Thermodesulfobacteriota</taxon>
        <taxon>Desulfuromonadia</taxon>
        <taxon>Desulfuromonadales</taxon>
        <taxon>Desulfuromonadaceae</taxon>
        <taxon>Pelobacter</taxon>
    </lineage>
</organism>
<dbReference type="HOGENOM" id="CLU_092720_4_3_7"/>
<dbReference type="AlphaFoldDB" id="A1ATH6"/>
<evidence type="ECO:0000256" key="2">
    <source>
        <dbReference type="ARBA" id="ARBA00022692"/>
    </source>
</evidence>
<dbReference type="eggNOG" id="COG1286">
    <property type="taxonomic scope" value="Bacteria"/>
</dbReference>
<evidence type="ECO:0000256" key="3">
    <source>
        <dbReference type="ARBA" id="ARBA00022989"/>
    </source>
</evidence>
<evidence type="ECO:0000256" key="1">
    <source>
        <dbReference type="ARBA" id="ARBA00004141"/>
    </source>
</evidence>
<name>A1ATH6_PELPD</name>
<feature type="transmembrane region" description="Helical" evidence="5">
    <location>
        <begin position="65"/>
        <end position="93"/>
    </location>
</feature>
<evidence type="ECO:0000256" key="5">
    <source>
        <dbReference type="SAM" id="Phobius"/>
    </source>
</evidence>
<proteinExistence type="predicted"/>
<dbReference type="RefSeq" id="WP_011736882.1">
    <property type="nucleotide sequence ID" value="NC_008609.1"/>
</dbReference>
<reference evidence="6 7" key="1">
    <citation type="submission" date="2006-10" db="EMBL/GenBank/DDBJ databases">
        <title>Complete sequence of chromosome of Pelobacter propionicus DSM 2379.</title>
        <authorList>
            <consortium name="US DOE Joint Genome Institute"/>
            <person name="Copeland A."/>
            <person name="Lucas S."/>
            <person name="Lapidus A."/>
            <person name="Barry K."/>
            <person name="Detter J.C."/>
            <person name="Glavina del Rio T."/>
            <person name="Hammon N."/>
            <person name="Israni S."/>
            <person name="Dalin E."/>
            <person name="Tice H."/>
            <person name="Pitluck S."/>
            <person name="Saunders E."/>
            <person name="Brettin T."/>
            <person name="Bruce D."/>
            <person name="Han C."/>
            <person name="Tapia R."/>
            <person name="Schmutz J."/>
            <person name="Larimer F."/>
            <person name="Land M."/>
            <person name="Hauser L."/>
            <person name="Kyrpides N."/>
            <person name="Kim E."/>
            <person name="Lovley D."/>
            <person name="Richardson P."/>
        </authorList>
    </citation>
    <scope>NUCLEOTIDE SEQUENCE [LARGE SCALE GENOMIC DNA]</scope>
    <source>
        <strain evidence="7">DSM 2379 / NBRC 103807 / OttBd1</strain>
    </source>
</reference>
<comment type="subcellular location">
    <subcellularLocation>
        <location evidence="1">Membrane</location>
        <topology evidence="1">Multi-pass membrane protein</topology>
    </subcellularLocation>
</comment>
<dbReference type="OrthoDB" id="5396580at2"/>
<sequence length="163" mass="17839">MNLLDIIILLVLLFFALKGLLRGLVNEVSSLAGLLLGGWLAYRYYPNLSVPLRNVLHVPEHIAAFLSFVLLLMLVGFIAHILGNIVTTALHVVMLGGLNRVGGGVLGTAEGVLLLSMLFCIGTADFMPMKLKQKIQMTESAHMFAQIGDKLLFTWRGRPGVQR</sequence>
<keyword evidence="2 5" id="KW-0812">Transmembrane</keyword>
<evidence type="ECO:0000256" key="4">
    <source>
        <dbReference type="ARBA" id="ARBA00023136"/>
    </source>
</evidence>
<feature type="transmembrane region" description="Helical" evidence="5">
    <location>
        <begin position="105"/>
        <end position="127"/>
    </location>
</feature>
<dbReference type="GO" id="GO:0016020">
    <property type="term" value="C:membrane"/>
    <property type="evidence" value="ECO:0007669"/>
    <property type="project" value="UniProtKB-SubCell"/>
</dbReference>
<dbReference type="PANTHER" id="PTHR37306:SF1">
    <property type="entry name" value="COLICIN V PRODUCTION PROTEIN"/>
    <property type="match status" value="1"/>
</dbReference>
<dbReference type="STRING" id="338966.Ppro_3051"/>
<evidence type="ECO:0000313" key="6">
    <source>
        <dbReference type="EMBL" id="ABL00647.1"/>
    </source>
</evidence>
<evidence type="ECO:0000313" key="7">
    <source>
        <dbReference type="Proteomes" id="UP000006732"/>
    </source>
</evidence>
<dbReference type="Pfam" id="PF02674">
    <property type="entry name" value="Colicin_V"/>
    <property type="match status" value="1"/>
</dbReference>
<gene>
    <name evidence="6" type="ordered locus">Ppro_3051</name>
</gene>
<dbReference type="Proteomes" id="UP000006732">
    <property type="component" value="Chromosome"/>
</dbReference>
<keyword evidence="4 5" id="KW-0472">Membrane</keyword>
<dbReference type="PANTHER" id="PTHR37306">
    <property type="entry name" value="COLICIN V PRODUCTION PROTEIN"/>
    <property type="match status" value="1"/>
</dbReference>
<dbReference type="GO" id="GO:0009403">
    <property type="term" value="P:toxin biosynthetic process"/>
    <property type="evidence" value="ECO:0007669"/>
    <property type="project" value="InterPro"/>
</dbReference>
<keyword evidence="3 5" id="KW-1133">Transmembrane helix</keyword>
<feature type="transmembrane region" description="Helical" evidence="5">
    <location>
        <begin position="28"/>
        <end position="45"/>
    </location>
</feature>
<dbReference type="InterPro" id="IPR003825">
    <property type="entry name" value="Colicin-V_CvpA"/>
</dbReference>
<keyword evidence="7" id="KW-1185">Reference proteome</keyword>
<dbReference type="EMBL" id="CP000482">
    <property type="protein sequence ID" value="ABL00647.1"/>
    <property type="molecule type" value="Genomic_DNA"/>
</dbReference>
<accession>A1ATH6</accession>
<protein>
    <submittedName>
        <fullName evidence="6">Colicin V production protein</fullName>
    </submittedName>
</protein>